<protein>
    <submittedName>
        <fullName evidence="3">B30.2/SPRY domain-containing protein</fullName>
    </submittedName>
</protein>
<evidence type="ECO:0000313" key="2">
    <source>
        <dbReference type="Proteomes" id="UP000887572"/>
    </source>
</evidence>
<dbReference type="InterPro" id="IPR003877">
    <property type="entry name" value="SPRY_dom"/>
</dbReference>
<sequence>MSVPLNIAHTYYSYKSDGTFWGHKVYGCKFYKNWPYVVANNDYKFGVGDVVGCGLNLTTRQIIYTLNGQRLDTTNLLVHHSDLYPFISLKDGADRVKGNFGSQTFKYDLVKEHLLIFKFCGPFVLGLKVALFSDRFDFLVDAHFNSMEWSLGKLEICRSINGKGAEIVKIVDWKFRKSRFLPMLSDLNAFK</sequence>
<dbReference type="InterPro" id="IPR044736">
    <property type="entry name" value="Gid1/RanBPM/SPLA_SPRY"/>
</dbReference>
<dbReference type="CDD" id="cd12885">
    <property type="entry name" value="SPRY_RanBP_like"/>
    <property type="match status" value="1"/>
</dbReference>
<dbReference type="Pfam" id="PF00622">
    <property type="entry name" value="SPRY"/>
    <property type="match status" value="1"/>
</dbReference>
<organism evidence="2 3">
    <name type="scientific">Globodera rostochiensis</name>
    <name type="common">Golden nematode worm</name>
    <name type="synonym">Heterodera rostochiensis</name>
    <dbReference type="NCBI Taxonomy" id="31243"/>
    <lineage>
        <taxon>Eukaryota</taxon>
        <taxon>Metazoa</taxon>
        <taxon>Ecdysozoa</taxon>
        <taxon>Nematoda</taxon>
        <taxon>Chromadorea</taxon>
        <taxon>Rhabditida</taxon>
        <taxon>Tylenchina</taxon>
        <taxon>Tylenchomorpha</taxon>
        <taxon>Tylenchoidea</taxon>
        <taxon>Heteroderidae</taxon>
        <taxon>Heteroderinae</taxon>
        <taxon>Globodera</taxon>
    </lineage>
</organism>
<dbReference type="Proteomes" id="UP000887572">
    <property type="component" value="Unplaced"/>
</dbReference>
<dbReference type="InterPro" id="IPR013320">
    <property type="entry name" value="ConA-like_dom_sf"/>
</dbReference>
<dbReference type="SUPFAM" id="SSF49899">
    <property type="entry name" value="Concanavalin A-like lectins/glucanases"/>
    <property type="match status" value="1"/>
</dbReference>
<name>A0A914H069_GLORO</name>
<proteinExistence type="predicted"/>
<dbReference type="AlphaFoldDB" id="A0A914H069"/>
<dbReference type="PROSITE" id="PS50188">
    <property type="entry name" value="B302_SPRY"/>
    <property type="match status" value="1"/>
</dbReference>
<feature type="domain" description="B30.2/SPRY" evidence="1">
    <location>
        <begin position="1"/>
        <end position="105"/>
    </location>
</feature>
<evidence type="ECO:0000313" key="3">
    <source>
        <dbReference type="WBParaSite" id="Gr19_v10_g12724.t1"/>
    </source>
</evidence>
<dbReference type="Gene3D" id="2.60.120.920">
    <property type="match status" value="1"/>
</dbReference>
<keyword evidence="2" id="KW-1185">Reference proteome</keyword>
<accession>A0A914H069</accession>
<dbReference type="WBParaSite" id="Gr19_v10_g12724.t1">
    <property type="protein sequence ID" value="Gr19_v10_g12724.t1"/>
    <property type="gene ID" value="Gr19_v10_g12724"/>
</dbReference>
<evidence type="ECO:0000259" key="1">
    <source>
        <dbReference type="PROSITE" id="PS50188"/>
    </source>
</evidence>
<dbReference type="InterPro" id="IPR001870">
    <property type="entry name" value="B30.2/SPRY"/>
</dbReference>
<reference evidence="3" key="1">
    <citation type="submission" date="2022-11" db="UniProtKB">
        <authorList>
            <consortium name="WormBaseParasite"/>
        </authorList>
    </citation>
    <scope>IDENTIFICATION</scope>
</reference>
<dbReference type="InterPro" id="IPR043136">
    <property type="entry name" value="B30.2/SPRY_sf"/>
</dbReference>